<keyword evidence="1" id="KW-0723">Serine/threonine-protein kinase</keyword>
<dbReference type="PANTHER" id="PTHR35526:SF6">
    <property type="entry name" value="SLR1861 PROTEIN"/>
    <property type="match status" value="1"/>
</dbReference>
<keyword evidence="4" id="KW-1185">Reference proteome</keyword>
<keyword evidence="3" id="KW-0067">ATP-binding</keyword>
<keyword evidence="1" id="KW-0418">Kinase</keyword>
<evidence type="ECO:0000313" key="4">
    <source>
        <dbReference type="Proteomes" id="UP001166585"/>
    </source>
</evidence>
<sequence>MIIREIDLRLPNQLSQMEKLVAALEFFTETCAIPPKPAYRLTLAVDEFVNNAVDYGYGDGRPGEIGVHVRHLGDALELTLTDDGDPFDPFNAPPPDLTGSLEERRIGGLGVHLVRTMADSFAYKREDGRNVVSLRLALGEAPASSAPA</sequence>
<protein>
    <submittedName>
        <fullName evidence="3">ATP-binding protein</fullName>
    </submittedName>
</protein>
<dbReference type="Pfam" id="PF13581">
    <property type="entry name" value="HATPase_c_2"/>
    <property type="match status" value="1"/>
</dbReference>
<dbReference type="EMBL" id="JAHCQH010000014">
    <property type="protein sequence ID" value="MBS9476135.1"/>
    <property type="molecule type" value="Genomic_DNA"/>
</dbReference>
<proteinExistence type="predicted"/>
<dbReference type="SUPFAM" id="SSF55874">
    <property type="entry name" value="ATPase domain of HSP90 chaperone/DNA topoisomerase II/histidine kinase"/>
    <property type="match status" value="1"/>
</dbReference>
<keyword evidence="1" id="KW-0808">Transferase</keyword>
<dbReference type="InterPro" id="IPR003594">
    <property type="entry name" value="HATPase_dom"/>
</dbReference>
<dbReference type="InterPro" id="IPR036890">
    <property type="entry name" value="HATPase_C_sf"/>
</dbReference>
<evidence type="ECO:0000313" key="3">
    <source>
        <dbReference type="EMBL" id="MBS9476135.1"/>
    </source>
</evidence>
<feature type="domain" description="Histidine kinase/HSP90-like ATPase" evidence="2">
    <location>
        <begin position="11"/>
        <end position="135"/>
    </location>
</feature>
<dbReference type="InterPro" id="IPR050267">
    <property type="entry name" value="Anti-sigma-factor_SerPK"/>
</dbReference>
<accession>A0ABS5R4K5</accession>
<dbReference type="PANTHER" id="PTHR35526">
    <property type="entry name" value="ANTI-SIGMA-F FACTOR RSBW-RELATED"/>
    <property type="match status" value="1"/>
</dbReference>
<dbReference type="Gene3D" id="3.30.565.10">
    <property type="entry name" value="Histidine kinase-like ATPase, C-terminal domain"/>
    <property type="match status" value="1"/>
</dbReference>
<dbReference type="CDD" id="cd16936">
    <property type="entry name" value="HATPase_RsbW-like"/>
    <property type="match status" value="1"/>
</dbReference>
<dbReference type="RefSeq" id="WP_213753999.1">
    <property type="nucleotide sequence ID" value="NZ_JAHCQH010000014.1"/>
</dbReference>
<evidence type="ECO:0000259" key="2">
    <source>
        <dbReference type="Pfam" id="PF13581"/>
    </source>
</evidence>
<gene>
    <name evidence="3" type="ORF">KIP89_03340</name>
</gene>
<keyword evidence="3" id="KW-0547">Nucleotide-binding</keyword>
<dbReference type="GO" id="GO:0005524">
    <property type="term" value="F:ATP binding"/>
    <property type="evidence" value="ECO:0007669"/>
    <property type="project" value="UniProtKB-KW"/>
</dbReference>
<dbReference type="Proteomes" id="UP001166585">
    <property type="component" value="Unassembled WGS sequence"/>
</dbReference>
<name>A0ABS5R4K5_9HYPH</name>
<organism evidence="3 4">
    <name type="scientific">Ancylobacter radicis</name>
    <dbReference type="NCBI Taxonomy" id="2836179"/>
    <lineage>
        <taxon>Bacteria</taxon>
        <taxon>Pseudomonadati</taxon>
        <taxon>Pseudomonadota</taxon>
        <taxon>Alphaproteobacteria</taxon>
        <taxon>Hyphomicrobiales</taxon>
        <taxon>Xanthobacteraceae</taxon>
        <taxon>Ancylobacter</taxon>
    </lineage>
</organism>
<comment type="caution">
    <text evidence="3">The sequence shown here is derived from an EMBL/GenBank/DDBJ whole genome shotgun (WGS) entry which is preliminary data.</text>
</comment>
<reference evidence="3" key="1">
    <citation type="submission" date="2021-05" db="EMBL/GenBank/DDBJ databases">
        <authorList>
            <person name="Sun Q."/>
            <person name="Inoue M."/>
        </authorList>
    </citation>
    <scope>NUCLEOTIDE SEQUENCE</scope>
    <source>
        <strain evidence="3">VKM B-3255</strain>
    </source>
</reference>
<evidence type="ECO:0000256" key="1">
    <source>
        <dbReference type="ARBA" id="ARBA00022527"/>
    </source>
</evidence>